<feature type="domain" description="Reverse transcriptase Ty1/copia-type" evidence="3">
    <location>
        <begin position="1100"/>
        <end position="1192"/>
    </location>
</feature>
<evidence type="ECO:0000313" key="6">
    <source>
        <dbReference type="EMBL" id="SPC95175.1"/>
    </source>
</evidence>
<dbReference type="InterPro" id="IPR043502">
    <property type="entry name" value="DNA/RNA_pol_sf"/>
</dbReference>
<dbReference type="PANTHER" id="PTHR47481:SF30">
    <property type="entry name" value="CCHC-TYPE DOMAIN-CONTAINING PROTEIN"/>
    <property type="match status" value="1"/>
</dbReference>
<dbReference type="SMART" id="SM00248">
    <property type="entry name" value="ANK"/>
    <property type="match status" value="4"/>
</dbReference>
<dbReference type="InterPro" id="IPR057670">
    <property type="entry name" value="SH3_retrovirus"/>
</dbReference>
<keyword evidence="1" id="KW-0064">Aspartyl protease</keyword>
<dbReference type="InterPro" id="IPR002110">
    <property type="entry name" value="Ankyrin_rpt"/>
</dbReference>
<protein>
    <submittedName>
        <fullName evidence="6">Uncharacterized protein</fullName>
    </submittedName>
</protein>
<dbReference type="CDD" id="cd09272">
    <property type="entry name" value="RNase_HI_RT_Ty1"/>
    <property type="match status" value="1"/>
</dbReference>
<dbReference type="Pfam" id="PF07727">
    <property type="entry name" value="RVT_2"/>
    <property type="match status" value="2"/>
</dbReference>
<dbReference type="EMBL" id="OIVN01001546">
    <property type="protein sequence ID" value="SPC95175.1"/>
    <property type="molecule type" value="Genomic_DNA"/>
</dbReference>
<feature type="domain" description="Reverse transcriptase Ty1/copia-type" evidence="3">
    <location>
        <begin position="982"/>
        <end position="1093"/>
    </location>
</feature>
<dbReference type="SUPFAM" id="SSF48403">
    <property type="entry name" value="Ankyrin repeat"/>
    <property type="match status" value="1"/>
</dbReference>
<dbReference type="PANTHER" id="PTHR47481">
    <property type="match status" value="1"/>
</dbReference>
<feature type="compositionally biased region" description="Low complexity" evidence="2">
    <location>
        <begin position="239"/>
        <end position="255"/>
    </location>
</feature>
<keyword evidence="1" id="KW-0378">Hydrolase</keyword>
<dbReference type="InterPro" id="IPR013103">
    <property type="entry name" value="RVT_2"/>
</dbReference>
<dbReference type="Pfam" id="PF25597">
    <property type="entry name" value="SH3_retrovirus"/>
    <property type="match status" value="1"/>
</dbReference>
<dbReference type="Pfam" id="PF12796">
    <property type="entry name" value="Ank_2"/>
    <property type="match status" value="1"/>
</dbReference>
<name>A0A2N9G6T5_FAGSY</name>
<organism evidence="6">
    <name type="scientific">Fagus sylvatica</name>
    <name type="common">Beechnut</name>
    <dbReference type="NCBI Taxonomy" id="28930"/>
    <lineage>
        <taxon>Eukaryota</taxon>
        <taxon>Viridiplantae</taxon>
        <taxon>Streptophyta</taxon>
        <taxon>Embryophyta</taxon>
        <taxon>Tracheophyta</taxon>
        <taxon>Spermatophyta</taxon>
        <taxon>Magnoliopsida</taxon>
        <taxon>eudicotyledons</taxon>
        <taxon>Gunneridae</taxon>
        <taxon>Pentapetalae</taxon>
        <taxon>rosids</taxon>
        <taxon>fabids</taxon>
        <taxon>Fagales</taxon>
        <taxon>Fagaceae</taxon>
        <taxon>Fagus</taxon>
    </lineage>
</organism>
<evidence type="ECO:0000259" key="5">
    <source>
        <dbReference type="Pfam" id="PF25597"/>
    </source>
</evidence>
<feature type="domain" description="Retroviral polymerase SH3-like" evidence="5">
    <location>
        <begin position="740"/>
        <end position="802"/>
    </location>
</feature>
<feature type="domain" description="Retrovirus-related Pol polyprotein from transposon TNT 1-94-like beta-barrel" evidence="4">
    <location>
        <begin position="572"/>
        <end position="645"/>
    </location>
</feature>
<reference evidence="6" key="1">
    <citation type="submission" date="2018-02" db="EMBL/GenBank/DDBJ databases">
        <authorList>
            <person name="Cohen D.B."/>
            <person name="Kent A.D."/>
        </authorList>
    </citation>
    <scope>NUCLEOTIDE SEQUENCE</scope>
</reference>
<proteinExistence type="predicted"/>
<feature type="region of interest" description="Disordered" evidence="2">
    <location>
        <begin position="148"/>
        <end position="174"/>
    </location>
</feature>
<gene>
    <name evidence="6" type="ORF">FSB_LOCUS23057</name>
</gene>
<evidence type="ECO:0000259" key="3">
    <source>
        <dbReference type="Pfam" id="PF07727"/>
    </source>
</evidence>
<dbReference type="SUPFAM" id="SSF56672">
    <property type="entry name" value="DNA/RNA polymerases"/>
    <property type="match status" value="1"/>
</dbReference>
<feature type="region of interest" description="Disordered" evidence="2">
    <location>
        <begin position="498"/>
        <end position="521"/>
    </location>
</feature>
<dbReference type="Pfam" id="PF22936">
    <property type="entry name" value="Pol_BBD"/>
    <property type="match status" value="1"/>
</dbReference>
<feature type="region of interest" description="Disordered" evidence="2">
    <location>
        <begin position="215"/>
        <end position="256"/>
    </location>
</feature>
<dbReference type="GO" id="GO:0004190">
    <property type="term" value="F:aspartic-type endopeptidase activity"/>
    <property type="evidence" value="ECO:0007669"/>
    <property type="project" value="UniProtKB-KW"/>
</dbReference>
<accession>A0A2N9G6T5</accession>
<dbReference type="InterPro" id="IPR036770">
    <property type="entry name" value="Ankyrin_rpt-contain_sf"/>
</dbReference>
<dbReference type="Gene3D" id="1.25.40.20">
    <property type="entry name" value="Ankyrin repeat-containing domain"/>
    <property type="match status" value="1"/>
</dbReference>
<dbReference type="Pfam" id="PF14223">
    <property type="entry name" value="Retrotran_gag_2"/>
    <property type="match status" value="1"/>
</dbReference>
<dbReference type="InterPro" id="IPR054722">
    <property type="entry name" value="PolX-like_BBD"/>
</dbReference>
<evidence type="ECO:0000256" key="1">
    <source>
        <dbReference type="ARBA" id="ARBA00022750"/>
    </source>
</evidence>
<evidence type="ECO:0000259" key="4">
    <source>
        <dbReference type="Pfam" id="PF22936"/>
    </source>
</evidence>
<evidence type="ECO:0000256" key="2">
    <source>
        <dbReference type="SAM" id="MobiDB-lite"/>
    </source>
</evidence>
<keyword evidence="1" id="KW-0645">Protease</keyword>
<sequence length="1406" mass="155515">MADWEMEDGDELGRDLYKFTMTGEWRQVVYMYRENTNDAPKTTINKLGDTALHVAVSMAPDSIVEQLVRIISDFRGDHSILRSKNNEGNTPLHVAASSERSYICFLLANADPFSSYVPNNLGESPLFLAAFHGHKAIFLRLKNLKADPDPPNRVPNPHHHPLPQPDPSLQTTNPYVRKDDETILHCAIRWEYLDLAYDILKKKLIDRANRPNSEGITPLHLLANKPSSSDSKPKMAEASSSTNTHTHQNTNPSSNVSNITQSPILLLSNISNLISAKLDSTNYTLWKYQLLSIFECYSLLDHIDGSTQPPERYLQDENGQFTPQESIQYKQWKIRDQALKTLLNATLSPPALSLVLRQSTARGVWEVLERRYTSLSRTHVLSLKGELDRIQKKNASMSVFLARVKELRDKLSTMGVEIDDEELLHVVMKGLPPEYDAFCSAMRTKDRSISCEELHVMLTSEEESKKNSRGMSSDNIPYMAMAATADGSSPVTNTPLPLFSPQWNRGRGGRSQNYRGRGRGNYGSSRGGFQQNMQLNSQAQSRPTCQICSKPGHVALDCFHLLLLPISLARISDTGATDHFTPDITHILDCHAYTGNDYVTVGNGQSLPITHSGNSQLRASSHLFHLRKVLHVPSMSSSLLSVYRFCKDNDASFHFDASKFQIKDLRSGNLLYSGLSEHGLYPVRGAILPTSSSSSYALSSTTSAQLWHTRLGHPQSRLVSPWECLFGSTPDYKSFRVFGCTCYPLLRPYSKHKLQPKSVPCVFLGYACNAKGFLCYDISAHRFYVSRHVKFDESTFPYTNSSSQTSPSSSSSPIHSNTSSIWLSHLLFFHPCTVPSVLGPPPSNSSLPLVSSSLVPSVSLDSHASSSSSLPIATQPAPPIPISDTQTAPHIPAAPHIPISDTQTAPHIPPHILLSSTNVHPMCTRAKSGITKRKPGFLATNTSLPSSVDYLTTEPPTYAIACKIPQWHAAMASEFDALQRQATWTLVSPSSSQHVIGCRWVFKLKRNTDGSVARFKARLVAKGNHQQAGLDFDETFSPVVKPATVRLVLSLAAQYSWSLRQLDVSNAFLHGSLKEHVFMRQPPGFVDPHHSSHLLLADPSLFVYKSGSTVIYLLLYVDDIILTGSAPVAIQALIHDLAQAFELKDLGPLKYFLGLQVEYTDSGLLVHQAKYATDLLVKHNMSTCKPCSTPFVPPSTSVLTASSFLSDPLSYRSLVGALQYLTFTRPDLSFAVNSLCQHMHQPTSSHLVAAKRVLRYISGTLSHGIMFQPGPLHLTAFTDSLIGLAILSSTEAEYRALAVGAAELAWIRMLLRDLGIFVSHAPVLWSDNTSAISLASNPVFHARTKHIEIDYHFVREKVVRGDLSVQFISTDDQLADLLTKALPSPRYITLSSKLLHSISQHSFEGG</sequence>